<sequence>MPGLAEAAFATADDLLAVGRSVPAHDWLIVGGSLARGEPSYIPADGERHLLSDVDFLYVYSALPSLRVAEFMNLAEKSFTAVELMTLSLRDYRTIRTSLGHDFKNIGLAVTDHGLPEHDSVEVETRDAYEILLFYTQAYFWSRIHDQWQAGIGTTLFHLTINRLCIKVLRATAMLDGAYAHHDFDRMPAHLAERMRAELAWRSNPMRPPMDPGRFWTYLYQALAEFDRRFGHVRKDAVTGTRYAATSSGRIIARHHETVHDLMRPMAEVWHSTEELASLTMVKRQAWERITGWTGSLVLSTPETYFRRYKQDIHDHLLAMKVQAR</sequence>
<dbReference type="RefSeq" id="WP_098694380.1">
    <property type="nucleotide sequence ID" value="NZ_CP023778.1"/>
</dbReference>
<accession>A0A291RJA6</accession>
<protein>
    <recommendedName>
        <fullName evidence="3">Nucleotidyltransferase domain-containing protein</fullName>
    </recommendedName>
</protein>
<dbReference type="Proteomes" id="UP000221961">
    <property type="component" value="Chromosome"/>
</dbReference>
<dbReference type="AlphaFoldDB" id="A0A291RJA6"/>
<gene>
    <name evidence="1" type="ORF">CRH09_14550</name>
</gene>
<organism evidence="1 2">
    <name type="scientific">Nocardia terpenica</name>
    <dbReference type="NCBI Taxonomy" id="455432"/>
    <lineage>
        <taxon>Bacteria</taxon>
        <taxon>Bacillati</taxon>
        <taxon>Actinomycetota</taxon>
        <taxon>Actinomycetes</taxon>
        <taxon>Mycobacteriales</taxon>
        <taxon>Nocardiaceae</taxon>
        <taxon>Nocardia</taxon>
    </lineage>
</organism>
<evidence type="ECO:0000313" key="2">
    <source>
        <dbReference type="Proteomes" id="UP000221961"/>
    </source>
</evidence>
<reference evidence="1 2" key="1">
    <citation type="submission" date="2017-10" db="EMBL/GenBank/DDBJ databases">
        <title>Comparative genomics between pathogenic Norcardia.</title>
        <authorList>
            <person name="Zeng L."/>
        </authorList>
    </citation>
    <scope>NUCLEOTIDE SEQUENCE [LARGE SCALE GENOMIC DNA]</scope>
    <source>
        <strain evidence="1 2">NC_YFY_NT001</strain>
    </source>
</reference>
<proteinExistence type="predicted"/>
<dbReference type="EMBL" id="CP023778">
    <property type="protein sequence ID" value="ATL67234.1"/>
    <property type="molecule type" value="Genomic_DNA"/>
</dbReference>
<dbReference type="KEGG" id="ntp:CRH09_14550"/>
<evidence type="ECO:0008006" key="3">
    <source>
        <dbReference type="Google" id="ProtNLM"/>
    </source>
</evidence>
<name>A0A291RJA6_9NOCA</name>
<evidence type="ECO:0000313" key="1">
    <source>
        <dbReference type="EMBL" id="ATL67234.1"/>
    </source>
</evidence>
<dbReference type="GeneID" id="88358618"/>